<name>A0A0F9T6X5_9ZZZZ</name>
<dbReference type="AlphaFoldDB" id="A0A0F9T6X5"/>
<accession>A0A0F9T6X5</accession>
<protein>
    <submittedName>
        <fullName evidence="1">Uncharacterized protein</fullName>
    </submittedName>
</protein>
<evidence type="ECO:0000313" key="1">
    <source>
        <dbReference type="EMBL" id="KKN70697.1"/>
    </source>
</evidence>
<organism evidence="1">
    <name type="scientific">marine sediment metagenome</name>
    <dbReference type="NCBI Taxonomy" id="412755"/>
    <lineage>
        <taxon>unclassified sequences</taxon>
        <taxon>metagenomes</taxon>
        <taxon>ecological metagenomes</taxon>
    </lineage>
</organism>
<dbReference type="EMBL" id="LAZR01000399">
    <property type="protein sequence ID" value="KKN70697.1"/>
    <property type="molecule type" value="Genomic_DNA"/>
</dbReference>
<reference evidence="1" key="1">
    <citation type="journal article" date="2015" name="Nature">
        <title>Complex archaea that bridge the gap between prokaryotes and eukaryotes.</title>
        <authorList>
            <person name="Spang A."/>
            <person name="Saw J.H."/>
            <person name="Jorgensen S.L."/>
            <person name="Zaremba-Niedzwiedzka K."/>
            <person name="Martijn J."/>
            <person name="Lind A.E."/>
            <person name="van Eijk R."/>
            <person name="Schleper C."/>
            <person name="Guy L."/>
            <person name="Ettema T.J."/>
        </authorList>
    </citation>
    <scope>NUCLEOTIDE SEQUENCE</scope>
</reference>
<proteinExistence type="predicted"/>
<comment type="caution">
    <text evidence="1">The sequence shown here is derived from an EMBL/GenBank/DDBJ whole genome shotgun (WGS) entry which is preliminary data.</text>
</comment>
<gene>
    <name evidence="1" type="ORF">LCGC14_0428520</name>
</gene>
<sequence length="58" mass="7113">MKVIDQYSTVLKPQFESWPNMIWTAFRHWFFKFKMCDGCKMDIREKWNPTPLPDKEGE</sequence>